<dbReference type="CDD" id="cd14856">
    <property type="entry name" value="TRAPPC4_synbindin"/>
    <property type="match status" value="1"/>
</dbReference>
<keyword evidence="2 9" id="KW-0813">Transport</keyword>
<evidence type="ECO:0000256" key="4">
    <source>
        <dbReference type="ARBA" id="ARBA00022892"/>
    </source>
</evidence>
<reference evidence="10 11" key="1">
    <citation type="submission" date="2024-08" db="EMBL/GenBank/DDBJ databases">
        <title>Gnathostoma spinigerum genome.</title>
        <authorList>
            <person name="Gonzalez-Bertolin B."/>
            <person name="Monzon S."/>
            <person name="Zaballos A."/>
            <person name="Jimenez P."/>
            <person name="Dekumyoy P."/>
            <person name="Varona S."/>
            <person name="Cuesta I."/>
            <person name="Sumanam S."/>
            <person name="Adisakwattana P."/>
            <person name="Gasser R.B."/>
            <person name="Hernandez-Gonzalez A."/>
            <person name="Young N.D."/>
            <person name="Perteguer M.J."/>
        </authorList>
    </citation>
    <scope>NUCLEOTIDE SEQUENCE [LARGE SCALE GENOMIC DNA]</scope>
    <source>
        <strain evidence="10">AL3</strain>
        <tissue evidence="10">Liver</tissue>
    </source>
</reference>
<evidence type="ECO:0000256" key="3">
    <source>
        <dbReference type="ARBA" id="ARBA00022824"/>
    </source>
</evidence>
<evidence type="ECO:0000256" key="5">
    <source>
        <dbReference type="ARBA" id="ARBA00023034"/>
    </source>
</evidence>
<protein>
    <recommendedName>
        <fullName evidence="9">Trafficking protein particle complex subunit</fullName>
    </recommendedName>
</protein>
<comment type="similarity">
    <text evidence="6">Belongs to the TRAPP small subunits family. TRAPPC4 subfamily.</text>
</comment>
<proteinExistence type="inferred from homology"/>
<dbReference type="GO" id="GO:0006888">
    <property type="term" value="P:endoplasmic reticulum to Golgi vesicle-mediated transport"/>
    <property type="evidence" value="ECO:0007669"/>
    <property type="project" value="UniProtKB-UniRule"/>
</dbReference>
<dbReference type="GO" id="GO:0005794">
    <property type="term" value="C:Golgi apparatus"/>
    <property type="evidence" value="ECO:0007669"/>
    <property type="project" value="UniProtKB-SubCell"/>
</dbReference>
<name>A0ABD6ECF7_9BILA</name>
<dbReference type="GO" id="GO:0030008">
    <property type="term" value="C:TRAPP complex"/>
    <property type="evidence" value="ECO:0007669"/>
    <property type="project" value="UniProtKB-UniRule"/>
</dbReference>
<evidence type="ECO:0000256" key="7">
    <source>
        <dbReference type="ARBA" id="ARBA00046052"/>
    </source>
</evidence>
<gene>
    <name evidence="10" type="ORF">AB6A40_000891</name>
</gene>
<keyword evidence="11" id="KW-1185">Reference proteome</keyword>
<dbReference type="SMART" id="SM01399">
    <property type="entry name" value="Sybindin"/>
    <property type="match status" value="1"/>
</dbReference>
<dbReference type="GO" id="GO:0005783">
    <property type="term" value="C:endoplasmic reticulum"/>
    <property type="evidence" value="ECO:0007669"/>
    <property type="project" value="UniProtKB-SubCell"/>
</dbReference>
<evidence type="ECO:0000256" key="9">
    <source>
        <dbReference type="RuleBase" id="RU366065"/>
    </source>
</evidence>
<dbReference type="Gene3D" id="3.30.450.70">
    <property type="match status" value="1"/>
</dbReference>
<keyword evidence="3 9" id="KW-0256">Endoplasmic reticulum</keyword>
<keyword evidence="5 9" id="KW-0333">Golgi apparatus</keyword>
<dbReference type="SUPFAM" id="SSF64356">
    <property type="entry name" value="SNARE-like"/>
    <property type="match status" value="1"/>
</dbReference>
<accession>A0ABD6ECF7</accession>
<dbReference type="Pfam" id="PF04099">
    <property type="entry name" value="Sybindin"/>
    <property type="match status" value="1"/>
</dbReference>
<dbReference type="InterPro" id="IPR011012">
    <property type="entry name" value="Longin-like_dom_sf"/>
</dbReference>
<evidence type="ECO:0000256" key="2">
    <source>
        <dbReference type="ARBA" id="ARBA00022448"/>
    </source>
</evidence>
<dbReference type="Proteomes" id="UP001608902">
    <property type="component" value="Unassembled WGS sequence"/>
</dbReference>
<comment type="function">
    <text evidence="7">Core component of the TRAPP complexes which has a function of guanine nucleotide exchange factor activity for Rab1 GTPase. Plays a role in vesicular transport from endoplasmic reticulum to Golgi and autophagy. May play a role in dendrite postsynaptic membrane trafficking.</text>
</comment>
<comment type="subunit">
    <text evidence="9">Part of the multisubunit transport protein particle (TRAPP) complex.</text>
</comment>
<dbReference type="PANTHER" id="PTHR23249">
    <property type="entry name" value="TRAFFICKING PROTEIN PARTICLE COMPLEX SUBUNIT"/>
    <property type="match status" value="1"/>
</dbReference>
<dbReference type="EMBL" id="JBGFUD010000287">
    <property type="protein sequence ID" value="MFH4974182.1"/>
    <property type="molecule type" value="Genomic_DNA"/>
</dbReference>
<dbReference type="PANTHER" id="PTHR23249:SF15">
    <property type="entry name" value="TRAFFICKING PROTEIN PARTICLE COMPLEX SUBUNIT 4"/>
    <property type="match status" value="1"/>
</dbReference>
<dbReference type="AlphaFoldDB" id="A0ABD6ECF7"/>
<evidence type="ECO:0000313" key="11">
    <source>
        <dbReference type="Proteomes" id="UP001608902"/>
    </source>
</evidence>
<comment type="caution">
    <text evidence="10">The sequence shown here is derived from an EMBL/GenBank/DDBJ whole genome shotgun (WGS) entry which is preliminary data.</text>
</comment>
<comment type="subunit">
    <text evidence="8">Component of the multisubunit TRAPP (transport protein particle) complex, which includes at least TRAPPC2, TRAPPC2L, TRAPPC3, TRAPPC3L, TRAPPC4, TRAPPC5, TRAPPC8, TRAPPC9, TRAPPC10, TRAPPC11 and TRAPPC12. Interacts with SDC2.</text>
</comment>
<comment type="subcellular location">
    <subcellularLocation>
        <location evidence="9">Endoplasmic reticulum</location>
    </subcellularLocation>
    <subcellularLocation>
        <location evidence="9">Golgi apparatus</location>
        <location evidence="9">cis-Golgi network</location>
    </subcellularLocation>
    <subcellularLocation>
        <location evidence="1">Golgi apparatus</location>
    </subcellularLocation>
</comment>
<dbReference type="InterPro" id="IPR007233">
    <property type="entry name" value="TRAPPC"/>
</dbReference>
<keyword evidence="4 9" id="KW-0931">ER-Golgi transport</keyword>
<evidence type="ECO:0000256" key="6">
    <source>
        <dbReference type="ARBA" id="ARBA00038179"/>
    </source>
</evidence>
<organism evidence="10 11">
    <name type="scientific">Gnathostoma spinigerum</name>
    <dbReference type="NCBI Taxonomy" id="75299"/>
    <lineage>
        <taxon>Eukaryota</taxon>
        <taxon>Metazoa</taxon>
        <taxon>Ecdysozoa</taxon>
        <taxon>Nematoda</taxon>
        <taxon>Chromadorea</taxon>
        <taxon>Rhabditida</taxon>
        <taxon>Spirurina</taxon>
        <taxon>Gnathostomatomorpha</taxon>
        <taxon>Gnathostomatoidea</taxon>
        <taxon>Gnathostomatidae</taxon>
        <taxon>Gnathostoma</taxon>
    </lineage>
</organism>
<evidence type="ECO:0000256" key="8">
    <source>
        <dbReference type="ARBA" id="ARBA00046941"/>
    </source>
</evidence>
<evidence type="ECO:0000256" key="1">
    <source>
        <dbReference type="ARBA" id="ARBA00004555"/>
    </source>
</evidence>
<sequence>MSIYQIFIISPGGSLMFDWELKNNEMVGVEKTVSYPMSIVLEIIDQKATVVFGELDGVGLRYTVAAVNSCEVKEANLNIDNKKWDILDYLSVEAHYPLTIRFTPPVLSANEKMILSSTFHSLYAIAVRLSPKLKSSGIELLTTTQFKLHCFQSTAGVKFVVVCAANSTGNFDALLRKIYELYADFALKNPFYKIDNPIRCQRFDDAIRTLIEKHDKSLVVTI</sequence>
<evidence type="ECO:0000313" key="10">
    <source>
        <dbReference type="EMBL" id="MFH4974182.1"/>
    </source>
</evidence>